<evidence type="ECO:0000313" key="9">
    <source>
        <dbReference type="Proteomes" id="UP000179807"/>
    </source>
</evidence>
<dbReference type="InterPro" id="IPR022088">
    <property type="entry name" value="Intraflagellar_transp_cmplxB"/>
</dbReference>
<reference evidence="8" key="1">
    <citation type="submission" date="2016-10" db="EMBL/GenBank/DDBJ databases">
        <authorList>
            <person name="Benchimol M."/>
            <person name="Almeida L.G."/>
            <person name="Vasconcelos A.T."/>
            <person name="Perreira-Neves A."/>
            <person name="Rosa I.A."/>
            <person name="Tasca T."/>
            <person name="Bogo M.R."/>
            <person name="de Souza W."/>
        </authorList>
    </citation>
    <scope>NUCLEOTIDE SEQUENCE [LARGE SCALE GENOMIC DNA]</scope>
    <source>
        <strain evidence="8">K</strain>
    </source>
</reference>
<accession>A0A1J4K4N9</accession>
<dbReference type="PANTHER" id="PTHR13376">
    <property type="entry name" value="INTRAFLAGELLAR TRANSPORT PROTEIN 46 HOMOLOG"/>
    <property type="match status" value="1"/>
</dbReference>
<dbReference type="GO" id="GO:0005815">
    <property type="term" value="C:microtubule organizing center"/>
    <property type="evidence" value="ECO:0007669"/>
    <property type="project" value="TreeGrafter"/>
</dbReference>
<protein>
    <recommendedName>
        <fullName evidence="10">Intraflagellar transport protein 46 homolog</fullName>
    </recommendedName>
</protein>
<dbReference type="AlphaFoldDB" id="A0A1J4K4N9"/>
<evidence type="ECO:0000256" key="4">
    <source>
        <dbReference type="ARBA" id="ARBA00023069"/>
    </source>
</evidence>
<evidence type="ECO:0000256" key="5">
    <source>
        <dbReference type="ARBA" id="ARBA00023212"/>
    </source>
</evidence>
<dbReference type="Proteomes" id="UP000179807">
    <property type="component" value="Unassembled WGS sequence"/>
</dbReference>
<comment type="similarity">
    <text evidence="2">Belongs to the IFT46 family.</text>
</comment>
<dbReference type="PANTHER" id="PTHR13376:SF0">
    <property type="entry name" value="INTRAFLAGELLAR TRANSPORT PROTEIN 46 HOMOLOG"/>
    <property type="match status" value="1"/>
</dbReference>
<dbReference type="GeneID" id="94840471"/>
<gene>
    <name evidence="8" type="ORF">TRFO_27784</name>
</gene>
<name>A0A1J4K4N9_9EUKA</name>
<proteinExistence type="inferred from homology"/>
<evidence type="ECO:0000256" key="1">
    <source>
        <dbReference type="ARBA" id="ARBA00004120"/>
    </source>
</evidence>
<sequence length="286" mass="32325">MSDDDGNSGMDLNSNSENSDPGQYESLLRTTQNYQAYSLNADEDLNNVGENNDDYGLSYHNRSISPDVDYTGETTDMASLFSLISKFQPEPAEITVHWKSFLPDLIPAIGTIDAFIKVPRPDSEIDELGLVIIDEPSISQSNPQILKMELREQYGINSPANEGDSYIGFIENPRKNRKALTSWLDSIEDVHRNRPPPSFIYSSKMPELEQLMEPWPEEFEDTLKAVPLPSADMDLSFEEYAKVICSLLEIPVCGNIVESLHHLFSLFAQFQGNQYFQSQRTLTPKK</sequence>
<dbReference type="GO" id="GO:0042073">
    <property type="term" value="P:intraciliary transport"/>
    <property type="evidence" value="ECO:0007669"/>
    <property type="project" value="InterPro"/>
</dbReference>
<feature type="region of interest" description="Disordered" evidence="7">
    <location>
        <begin position="1"/>
        <end position="24"/>
    </location>
</feature>
<evidence type="ECO:0008006" key="10">
    <source>
        <dbReference type="Google" id="ProtNLM"/>
    </source>
</evidence>
<feature type="compositionally biased region" description="Polar residues" evidence="7">
    <location>
        <begin position="10"/>
        <end position="21"/>
    </location>
</feature>
<keyword evidence="3" id="KW-0963">Cytoplasm</keyword>
<dbReference type="GO" id="GO:0030992">
    <property type="term" value="C:intraciliary transport particle B"/>
    <property type="evidence" value="ECO:0007669"/>
    <property type="project" value="TreeGrafter"/>
</dbReference>
<organism evidence="8 9">
    <name type="scientific">Tritrichomonas foetus</name>
    <dbReference type="NCBI Taxonomy" id="1144522"/>
    <lineage>
        <taxon>Eukaryota</taxon>
        <taxon>Metamonada</taxon>
        <taxon>Parabasalia</taxon>
        <taxon>Tritrichomonadida</taxon>
        <taxon>Tritrichomonadidae</taxon>
        <taxon>Tritrichomonas</taxon>
    </lineage>
</organism>
<comment type="caution">
    <text evidence="8">The sequence shown here is derived from an EMBL/GenBank/DDBJ whole genome shotgun (WGS) entry which is preliminary data.</text>
</comment>
<dbReference type="VEuPathDB" id="TrichDB:TRFO_27784"/>
<dbReference type="OrthoDB" id="2119217at2759"/>
<dbReference type="RefSeq" id="XP_068357782.1">
    <property type="nucleotide sequence ID" value="XM_068505767.1"/>
</dbReference>
<evidence type="ECO:0000256" key="7">
    <source>
        <dbReference type="SAM" id="MobiDB-lite"/>
    </source>
</evidence>
<evidence type="ECO:0000313" key="8">
    <source>
        <dbReference type="EMBL" id="OHT04646.1"/>
    </source>
</evidence>
<keyword evidence="4" id="KW-0969">Cilium</keyword>
<evidence type="ECO:0000256" key="6">
    <source>
        <dbReference type="ARBA" id="ARBA00023273"/>
    </source>
</evidence>
<keyword evidence="9" id="KW-1185">Reference proteome</keyword>
<keyword evidence="5" id="KW-0206">Cytoskeleton</keyword>
<evidence type="ECO:0000256" key="2">
    <source>
        <dbReference type="ARBA" id="ARBA00007700"/>
    </source>
</evidence>
<dbReference type="EMBL" id="MLAK01000785">
    <property type="protein sequence ID" value="OHT04646.1"/>
    <property type="molecule type" value="Genomic_DNA"/>
</dbReference>
<dbReference type="GO" id="GO:0031514">
    <property type="term" value="C:motile cilium"/>
    <property type="evidence" value="ECO:0007669"/>
    <property type="project" value="TreeGrafter"/>
</dbReference>
<comment type="subcellular location">
    <subcellularLocation>
        <location evidence="1">Cytoplasm</location>
        <location evidence="1">Cytoskeleton</location>
        <location evidence="1">Cilium basal body</location>
    </subcellularLocation>
</comment>
<dbReference type="Pfam" id="PF12317">
    <property type="entry name" value="IFT46_B_C"/>
    <property type="match status" value="1"/>
</dbReference>
<dbReference type="GO" id="GO:0060271">
    <property type="term" value="P:cilium assembly"/>
    <property type="evidence" value="ECO:0007669"/>
    <property type="project" value="TreeGrafter"/>
</dbReference>
<keyword evidence="6" id="KW-0966">Cell projection</keyword>
<evidence type="ECO:0000256" key="3">
    <source>
        <dbReference type="ARBA" id="ARBA00022490"/>
    </source>
</evidence>